<protein>
    <recommendedName>
        <fullName evidence="2">Methyltransferase type 11 domain-containing protein</fullName>
    </recommendedName>
</protein>
<dbReference type="EMBL" id="CP000786">
    <property type="protein sequence ID" value="ABZ96980.1"/>
    <property type="molecule type" value="Genomic_DNA"/>
</dbReference>
<dbReference type="InterPro" id="IPR013216">
    <property type="entry name" value="Methyltransf_11"/>
</dbReference>
<accession>B0SLS8</accession>
<name>B0SLS8_LEPBP</name>
<feature type="domain" description="Methyltransferase type 11" evidence="2">
    <location>
        <begin position="121"/>
        <end position="220"/>
    </location>
</feature>
<evidence type="ECO:0000259" key="2">
    <source>
        <dbReference type="Pfam" id="PF08241"/>
    </source>
</evidence>
<evidence type="ECO:0000313" key="4">
    <source>
        <dbReference type="Proteomes" id="UP000001847"/>
    </source>
</evidence>
<reference evidence="3 4" key="1">
    <citation type="journal article" date="2008" name="PLoS ONE">
        <title>Genome sequence of the saprophyte Leptospira biflexa provides insights into the evolution of Leptospira and the pathogenesis of leptospirosis.</title>
        <authorList>
            <person name="Picardeau M."/>
            <person name="Bulach D.M."/>
            <person name="Bouchier C."/>
            <person name="Zuerner R.L."/>
            <person name="Zidane N."/>
            <person name="Wilson P.J."/>
            <person name="Creno S."/>
            <person name="Kuczek E.S."/>
            <person name="Bommezzadri S."/>
            <person name="Davis J.C."/>
            <person name="McGrath A."/>
            <person name="Johnson M.J."/>
            <person name="Boursaux-Eude C."/>
            <person name="Seemann T."/>
            <person name="Rouy Z."/>
            <person name="Coppel R.L."/>
            <person name="Rood J.I."/>
            <person name="Lajus A."/>
            <person name="Davies J.K."/>
            <person name="Medigue C."/>
            <person name="Adler B."/>
        </authorList>
    </citation>
    <scope>NUCLEOTIDE SEQUENCE [LARGE SCALE GENOMIC DNA]</scope>
    <source>
        <strain evidence="4">Patoc 1 / ATCC 23582 / Paris</strain>
    </source>
</reference>
<dbReference type="CDD" id="cd02440">
    <property type="entry name" value="AdoMet_MTases"/>
    <property type="match status" value="1"/>
</dbReference>
<dbReference type="KEGG" id="lbi:LEPBI_I0853"/>
<gene>
    <name evidence="3" type="ordered locus">LEPBI_I0853</name>
</gene>
<dbReference type="PANTHER" id="PTHR44068">
    <property type="entry name" value="ZGC:194242"/>
    <property type="match status" value="1"/>
</dbReference>
<dbReference type="Pfam" id="PF08241">
    <property type="entry name" value="Methyltransf_11"/>
    <property type="match status" value="1"/>
</dbReference>
<proteinExistence type="predicted"/>
<organism evidence="3 4">
    <name type="scientific">Leptospira biflexa serovar Patoc (strain Patoc 1 / ATCC 23582 / Paris)</name>
    <dbReference type="NCBI Taxonomy" id="456481"/>
    <lineage>
        <taxon>Bacteria</taxon>
        <taxon>Pseudomonadati</taxon>
        <taxon>Spirochaetota</taxon>
        <taxon>Spirochaetia</taxon>
        <taxon>Leptospirales</taxon>
        <taxon>Leptospiraceae</taxon>
        <taxon>Leptospira</taxon>
    </lineage>
</organism>
<dbReference type="HOGENOM" id="CLU_868170_0_0_12"/>
<keyword evidence="4" id="KW-1185">Reference proteome</keyword>
<dbReference type="PANTHER" id="PTHR44068:SF11">
    <property type="entry name" value="GERANYL DIPHOSPHATE 2-C-METHYLTRANSFERASE"/>
    <property type="match status" value="1"/>
</dbReference>
<sequence length="320" mass="37171">MAWWAAFRSRIAFSQSCSSATMEFLIASNWPWIRLMRWMSLVWFSERLIPIYPAGYTKDARKKMTPFPFSKSPVTELSQVPPYYVSNFGHWSGVTEYQEAGIHFLIEFAKHCRLRKNASILEVGSGLGGSILYWSHHFSPKQISAINLVGEQSNFAKQLFIENQVLVDPFLEGSWETMKILPPNQYDFVFSVDAAYHFENTKEFYRESFRVLQPGGKLVFNLFQSKQKIKSPFRSILKLFFIPKDQVKMVEDTMNDLEDIGFVIEKNQNWTNPVIDGFIQNSKKMQFSLQTFGSLLRIITRSLGLQYHYYVVIKPNSVSL</sequence>
<evidence type="ECO:0000313" key="3">
    <source>
        <dbReference type="EMBL" id="ABZ96980.1"/>
    </source>
</evidence>
<dbReference type="SUPFAM" id="SSF53335">
    <property type="entry name" value="S-adenosyl-L-methionine-dependent methyltransferases"/>
    <property type="match status" value="1"/>
</dbReference>
<dbReference type="GO" id="GO:0008757">
    <property type="term" value="F:S-adenosylmethionine-dependent methyltransferase activity"/>
    <property type="evidence" value="ECO:0007669"/>
    <property type="project" value="InterPro"/>
</dbReference>
<dbReference type="InterPro" id="IPR029063">
    <property type="entry name" value="SAM-dependent_MTases_sf"/>
</dbReference>
<keyword evidence="1" id="KW-0808">Transferase</keyword>
<dbReference type="Gene3D" id="3.40.50.150">
    <property type="entry name" value="Vaccinia Virus protein VP39"/>
    <property type="match status" value="1"/>
</dbReference>
<dbReference type="InterPro" id="IPR050447">
    <property type="entry name" value="Erg6_SMT_methyltransf"/>
</dbReference>
<dbReference type="STRING" id="456481.LEPBI_I0853"/>
<dbReference type="Proteomes" id="UP000001847">
    <property type="component" value="Chromosome I"/>
</dbReference>
<dbReference type="AlphaFoldDB" id="B0SLS8"/>
<evidence type="ECO:0000256" key="1">
    <source>
        <dbReference type="ARBA" id="ARBA00022679"/>
    </source>
</evidence>